<proteinExistence type="predicted"/>
<dbReference type="AlphaFoldDB" id="A0A9N7UDJ6"/>
<dbReference type="Proteomes" id="UP001153269">
    <property type="component" value="Unassembled WGS sequence"/>
</dbReference>
<organism evidence="1 2">
    <name type="scientific">Pleuronectes platessa</name>
    <name type="common">European plaice</name>
    <dbReference type="NCBI Taxonomy" id="8262"/>
    <lineage>
        <taxon>Eukaryota</taxon>
        <taxon>Metazoa</taxon>
        <taxon>Chordata</taxon>
        <taxon>Craniata</taxon>
        <taxon>Vertebrata</taxon>
        <taxon>Euteleostomi</taxon>
        <taxon>Actinopterygii</taxon>
        <taxon>Neopterygii</taxon>
        <taxon>Teleostei</taxon>
        <taxon>Neoteleostei</taxon>
        <taxon>Acanthomorphata</taxon>
        <taxon>Carangaria</taxon>
        <taxon>Pleuronectiformes</taxon>
        <taxon>Pleuronectoidei</taxon>
        <taxon>Pleuronectidae</taxon>
        <taxon>Pleuronectes</taxon>
    </lineage>
</organism>
<evidence type="ECO:0000313" key="2">
    <source>
        <dbReference type="Proteomes" id="UP001153269"/>
    </source>
</evidence>
<dbReference type="EMBL" id="CADEAL010001067">
    <property type="protein sequence ID" value="CAB1428572.1"/>
    <property type="molecule type" value="Genomic_DNA"/>
</dbReference>
<gene>
    <name evidence="1" type="ORF">PLEPLA_LOCUS16545</name>
</gene>
<reference evidence="1" key="1">
    <citation type="submission" date="2020-03" db="EMBL/GenBank/DDBJ databases">
        <authorList>
            <person name="Weist P."/>
        </authorList>
    </citation>
    <scope>NUCLEOTIDE SEQUENCE</scope>
</reference>
<sequence length="97" mass="11123">MSRDEDVVRAFRCRSYQSVSAPSRSLELGSQVILDRCPDRSMKKEEEMFLYLECSHFISRIYSRSNTRITSSHTEANDANGLPGQTAVLEYISRDNL</sequence>
<comment type="caution">
    <text evidence="1">The sequence shown here is derived from an EMBL/GenBank/DDBJ whole genome shotgun (WGS) entry which is preliminary data.</text>
</comment>
<evidence type="ECO:0000313" key="1">
    <source>
        <dbReference type="EMBL" id="CAB1428572.1"/>
    </source>
</evidence>
<accession>A0A9N7UDJ6</accession>
<name>A0A9N7UDJ6_PLEPL</name>
<keyword evidence="2" id="KW-1185">Reference proteome</keyword>
<protein>
    <submittedName>
        <fullName evidence="1">Uncharacterized protein</fullName>
    </submittedName>
</protein>